<dbReference type="EMBL" id="AP024718">
    <property type="protein sequence ID" value="BCX87933.1"/>
    <property type="molecule type" value="Genomic_DNA"/>
</dbReference>
<keyword evidence="6" id="KW-1185">Reference proteome</keyword>
<dbReference type="SMART" id="SM00563">
    <property type="entry name" value="PlsC"/>
    <property type="match status" value="1"/>
</dbReference>
<proteinExistence type="predicted"/>
<sequence>MKKRPTPLILLRSALFLLVQTAITVALTPVVLAVSTLPRYEYRYRLARLWAGSILAALRWICGIDWDIRGLENIPQRGGIVLSKHQSAWETLMLFLLFPRAVFVLKQELLKIPFFGWCLARYHHIAIDRSKPKKAMVALMKQGLQRLREGHWIIIFPEGTRVAPGERRRYAGSGGALAARAKTPVVPVAHNAGEFWPRNSFVKYPGTITLVIGPVLDGAELPAEEINRRAEEWIEATMEEISHP</sequence>
<keyword evidence="3 5" id="KW-0012">Acyltransferase</keyword>
<dbReference type="AlphaFoldDB" id="A0AAU9CNS3"/>
<keyword evidence="2 5" id="KW-0808">Transferase</keyword>
<evidence type="ECO:0000259" key="4">
    <source>
        <dbReference type="SMART" id="SM00563"/>
    </source>
</evidence>
<dbReference type="PANTHER" id="PTHR10434:SF40">
    <property type="entry name" value="1-ACYL-SN-GLYCEROL-3-PHOSPHATE ACYLTRANSFERASE"/>
    <property type="match status" value="1"/>
</dbReference>
<protein>
    <submittedName>
        <fullName evidence="5">1-acyl-sn-glycerol-3-phosphate acyltransferase</fullName>
        <ecNumber evidence="5">2.3.1.51</ecNumber>
    </submittedName>
</protein>
<dbReference type="Pfam" id="PF01553">
    <property type="entry name" value="Acyltransferase"/>
    <property type="match status" value="1"/>
</dbReference>
<name>A0AAU9CNS3_9GAMM</name>
<dbReference type="KEGG" id="meiy:MIN45_P0300"/>
<dbReference type="SUPFAM" id="SSF69593">
    <property type="entry name" value="Glycerol-3-phosphate (1)-acyltransferase"/>
    <property type="match status" value="1"/>
</dbReference>
<evidence type="ECO:0000256" key="1">
    <source>
        <dbReference type="ARBA" id="ARBA00005189"/>
    </source>
</evidence>
<accession>A0AAU9CNS3</accession>
<dbReference type="RefSeq" id="WP_286292939.1">
    <property type="nucleotide sequence ID" value="NZ_AP024718.1"/>
</dbReference>
<evidence type="ECO:0000313" key="6">
    <source>
        <dbReference type="Proteomes" id="UP001321450"/>
    </source>
</evidence>
<comment type="pathway">
    <text evidence="1">Lipid metabolism.</text>
</comment>
<dbReference type="Proteomes" id="UP001321450">
    <property type="component" value="Chromosome"/>
</dbReference>
<dbReference type="GO" id="GO:0006654">
    <property type="term" value="P:phosphatidic acid biosynthetic process"/>
    <property type="evidence" value="ECO:0007669"/>
    <property type="project" value="TreeGrafter"/>
</dbReference>
<gene>
    <name evidence="5" type="ORF">MIN45_P0300</name>
</gene>
<organism evidence="5 6">
    <name type="scientific">Methylomarinovum tepidoasis</name>
    <dbReference type="NCBI Taxonomy" id="2840183"/>
    <lineage>
        <taxon>Bacteria</taxon>
        <taxon>Pseudomonadati</taxon>
        <taxon>Pseudomonadota</taxon>
        <taxon>Gammaproteobacteria</taxon>
        <taxon>Methylococcales</taxon>
        <taxon>Methylothermaceae</taxon>
        <taxon>Methylomarinovum</taxon>
    </lineage>
</organism>
<dbReference type="EC" id="2.3.1.51" evidence="5"/>
<dbReference type="CDD" id="cd07989">
    <property type="entry name" value="LPLAT_AGPAT-like"/>
    <property type="match status" value="1"/>
</dbReference>
<evidence type="ECO:0000256" key="3">
    <source>
        <dbReference type="ARBA" id="ARBA00023315"/>
    </source>
</evidence>
<dbReference type="InterPro" id="IPR002123">
    <property type="entry name" value="Plipid/glycerol_acylTrfase"/>
</dbReference>
<evidence type="ECO:0000313" key="5">
    <source>
        <dbReference type="EMBL" id="BCX87933.1"/>
    </source>
</evidence>
<dbReference type="PANTHER" id="PTHR10434">
    <property type="entry name" value="1-ACYL-SN-GLYCEROL-3-PHOSPHATE ACYLTRANSFERASE"/>
    <property type="match status" value="1"/>
</dbReference>
<feature type="domain" description="Phospholipid/glycerol acyltransferase" evidence="4">
    <location>
        <begin position="79"/>
        <end position="193"/>
    </location>
</feature>
<evidence type="ECO:0000256" key="2">
    <source>
        <dbReference type="ARBA" id="ARBA00022679"/>
    </source>
</evidence>
<reference evidence="6" key="1">
    <citation type="journal article" date="2024" name="Int. J. Syst. Evol. Microbiol.">
        <title>Methylomarinovum tepidoasis sp. nov., a moderately thermophilic methanotroph of the family Methylothermaceae isolated from a deep-sea hydrothermal field.</title>
        <authorList>
            <person name="Hirayama H."/>
            <person name="Takaki Y."/>
            <person name="Abe M."/>
            <person name="Miyazaki M."/>
            <person name="Uematsu K."/>
            <person name="Matsui Y."/>
            <person name="Takai K."/>
        </authorList>
    </citation>
    <scope>NUCLEOTIDE SEQUENCE [LARGE SCALE GENOMIC DNA]</scope>
    <source>
        <strain evidence="6">IN45</strain>
    </source>
</reference>
<dbReference type="GO" id="GO:0003841">
    <property type="term" value="F:1-acylglycerol-3-phosphate O-acyltransferase activity"/>
    <property type="evidence" value="ECO:0007669"/>
    <property type="project" value="UniProtKB-EC"/>
</dbReference>